<feature type="transmembrane region" description="Helical" evidence="2">
    <location>
        <begin position="123"/>
        <end position="141"/>
    </location>
</feature>
<proteinExistence type="predicted"/>
<name>A0A9N9ZLB2_9HYPO</name>
<reference evidence="4" key="1">
    <citation type="submission" date="2019-06" db="EMBL/GenBank/DDBJ databases">
        <authorList>
            <person name="Broberg M."/>
        </authorList>
    </citation>
    <scope>NUCLEOTIDE SEQUENCE [LARGE SCALE GENOMIC DNA]</scope>
</reference>
<organism evidence="3 4">
    <name type="scientific">Clonostachys solani</name>
    <dbReference type="NCBI Taxonomy" id="160281"/>
    <lineage>
        <taxon>Eukaryota</taxon>
        <taxon>Fungi</taxon>
        <taxon>Dikarya</taxon>
        <taxon>Ascomycota</taxon>
        <taxon>Pezizomycotina</taxon>
        <taxon>Sordariomycetes</taxon>
        <taxon>Hypocreomycetidae</taxon>
        <taxon>Hypocreales</taxon>
        <taxon>Bionectriaceae</taxon>
        <taxon>Clonostachys</taxon>
    </lineage>
</organism>
<sequence>MHNRLDDASEISRHFPPQNYETDIALGEGSWYDDARHSKLPRSPKGKASDSQYEVLEQCREVRDEEVPESPIVRYRPGIDTFIADFFALTVPIAFLIFTIILVSKSGQKTDVASIEQWKNAAYVLSTLFPLLFAAIVGRLMTQAARCKLENGSTIETLEQLMGSRTVGGVFVTQFQLRALNILGFALLLLWCISPLGAQSILRLVEVGSAAETASRPMTYFDTLGSSPSDNELPPFRDHEASVQNATFDRINALYNSVILAPLTIKNNTMDMWGNVKIPFLSSLEKSGDDEWQSNEPGTEMLYSSLVGLPVLNVSSGNTTFEAESTYIELECDPMENLKTSGSIERKPYNSTWLARLASSSADPPPNGTFQGFRLGGNGSIYNEAAWTFAIDRFINHDWLYTTESRGMSTNYQTNASLQRLKMFENETGIEAGPTTLMLEAYLSSALTQPLTYLGTSCDVKQKYVTSQISCSKQEQVDQQNCSVTAQRPSRTYKMPESLNILNFPEALYIVSKFWPVSSGQNVARIGVYDITLQYLADPTLNTTAYNMSTVDAKTLSYRLSQVLNTFIQIASMDVNALRLGDSGSSYLEKNQTAGAEVDSPVNVFFIPKLWAAFCIASGLILLVAGVASVFFVHWAVGPEVLGYATTALRNNPLVSVPESAMKMDGIELAVQLRQRRVRFGFAGTGSTGGSVVGVSDENLTDRFRDIVMKR</sequence>
<feature type="transmembrane region" description="Helical" evidence="2">
    <location>
        <begin position="179"/>
        <end position="198"/>
    </location>
</feature>
<dbReference type="OrthoDB" id="3692311at2759"/>
<dbReference type="EMBL" id="CABFOC020000074">
    <property type="protein sequence ID" value="CAH0057260.1"/>
    <property type="molecule type" value="Genomic_DNA"/>
</dbReference>
<keyword evidence="2" id="KW-0812">Transmembrane</keyword>
<feature type="transmembrane region" description="Helical" evidence="2">
    <location>
        <begin position="610"/>
        <end position="633"/>
    </location>
</feature>
<evidence type="ECO:0000313" key="3">
    <source>
        <dbReference type="EMBL" id="CAH0057260.1"/>
    </source>
</evidence>
<keyword evidence="2" id="KW-0472">Membrane</keyword>
<evidence type="ECO:0000313" key="4">
    <source>
        <dbReference type="Proteomes" id="UP000775872"/>
    </source>
</evidence>
<evidence type="ECO:0000256" key="1">
    <source>
        <dbReference type="SAM" id="MobiDB-lite"/>
    </source>
</evidence>
<feature type="transmembrane region" description="Helical" evidence="2">
    <location>
        <begin position="82"/>
        <end position="103"/>
    </location>
</feature>
<comment type="caution">
    <text evidence="3">The sequence shown here is derived from an EMBL/GenBank/DDBJ whole genome shotgun (WGS) entry which is preliminary data.</text>
</comment>
<feature type="region of interest" description="Disordered" evidence="1">
    <location>
        <begin position="1"/>
        <end position="21"/>
    </location>
</feature>
<keyword evidence="2" id="KW-1133">Transmembrane helix</keyword>
<protein>
    <submittedName>
        <fullName evidence="3">Uncharacterized protein</fullName>
    </submittedName>
</protein>
<evidence type="ECO:0000256" key="2">
    <source>
        <dbReference type="SAM" id="Phobius"/>
    </source>
</evidence>
<accession>A0A9N9ZLB2</accession>
<reference evidence="3 4" key="2">
    <citation type="submission" date="2021-10" db="EMBL/GenBank/DDBJ databases">
        <authorList>
            <person name="Piombo E."/>
        </authorList>
    </citation>
    <scope>NUCLEOTIDE SEQUENCE [LARGE SCALE GENOMIC DNA]</scope>
</reference>
<keyword evidence="4" id="KW-1185">Reference proteome</keyword>
<dbReference type="Proteomes" id="UP000775872">
    <property type="component" value="Unassembled WGS sequence"/>
</dbReference>
<gene>
    <name evidence="3" type="ORF">CSOL1703_00007035</name>
</gene>
<dbReference type="AlphaFoldDB" id="A0A9N9ZLB2"/>
<feature type="compositionally biased region" description="Basic and acidic residues" evidence="1">
    <location>
        <begin position="1"/>
        <end position="13"/>
    </location>
</feature>